<evidence type="ECO:0000256" key="1">
    <source>
        <dbReference type="SAM" id="Coils"/>
    </source>
</evidence>
<sequence>MSKHPEMIHSLTAIVLRAEKAAQTMYDNPQAEIDDAYFQSAEELERFAGLASKALQMQNTQTFQEESQLAENLNDLEDKVGRIEQALAVVENTAGAIQAASQVVASLRHIFGL</sequence>
<gene>
    <name evidence="2" type="ORF">J0M35_00280</name>
</gene>
<organism evidence="2 3">
    <name type="scientific">Candidatus Obscuribacter phosphatis</name>
    <dbReference type="NCBI Taxonomy" id="1906157"/>
    <lineage>
        <taxon>Bacteria</taxon>
        <taxon>Bacillati</taxon>
        <taxon>Candidatus Melainabacteria</taxon>
        <taxon>Candidatus Obscuribacterales</taxon>
        <taxon>Candidatus Obscuribacteraceae</taxon>
        <taxon>Candidatus Obscuribacter</taxon>
    </lineage>
</organism>
<dbReference type="Proteomes" id="UP000664277">
    <property type="component" value="Unassembled WGS sequence"/>
</dbReference>
<protein>
    <submittedName>
        <fullName evidence="2">Uncharacterized protein</fullName>
    </submittedName>
</protein>
<accession>A0A8J7P688</accession>
<reference evidence="2" key="1">
    <citation type="submission" date="2021-02" db="EMBL/GenBank/DDBJ databases">
        <title>Genome-Resolved Metagenomics of a Microbial Community Performing Photosynthetic Biological Nutrient Removal.</title>
        <authorList>
            <person name="Mcdaniel E.A."/>
        </authorList>
    </citation>
    <scope>NUCLEOTIDE SEQUENCE</scope>
    <source>
        <strain evidence="2">UWPOB_OBS1</strain>
    </source>
</reference>
<proteinExistence type="predicted"/>
<dbReference type="AlphaFoldDB" id="A0A8J7P688"/>
<dbReference type="EMBL" id="JAFLCK010000001">
    <property type="protein sequence ID" value="MBN8658769.1"/>
    <property type="molecule type" value="Genomic_DNA"/>
</dbReference>
<evidence type="ECO:0000313" key="3">
    <source>
        <dbReference type="Proteomes" id="UP000664277"/>
    </source>
</evidence>
<comment type="caution">
    <text evidence="2">The sequence shown here is derived from an EMBL/GenBank/DDBJ whole genome shotgun (WGS) entry which is preliminary data.</text>
</comment>
<evidence type="ECO:0000313" key="2">
    <source>
        <dbReference type="EMBL" id="MBN8658769.1"/>
    </source>
</evidence>
<feature type="coiled-coil region" evidence="1">
    <location>
        <begin position="59"/>
        <end position="93"/>
    </location>
</feature>
<keyword evidence="1" id="KW-0175">Coiled coil</keyword>
<name>A0A8J7P688_9BACT</name>